<reference evidence="1" key="1">
    <citation type="journal article" date="2021" name="Microorganisms">
        <title>Acidisoma silvae sp. nov. and Acidisomacellulosilytica sp. nov., Two Acidophilic Bacteria Isolated from Decaying Wood, Hydrolyzing Cellulose and Producing Poly-3-hydroxybutyrate.</title>
        <authorList>
            <person name="Mieszkin S."/>
            <person name="Pouder E."/>
            <person name="Uroz S."/>
            <person name="Simon-Colin C."/>
            <person name="Alain K."/>
        </authorList>
    </citation>
    <scope>NUCLEOTIDE SEQUENCE</scope>
    <source>
        <strain evidence="1">HW T2.11</strain>
    </source>
</reference>
<dbReference type="AlphaFoldDB" id="A0A964E0D6"/>
<dbReference type="PANTHER" id="PTHR10362">
    <property type="entry name" value="HISTIDINE AMMONIA-LYASE"/>
    <property type="match status" value="1"/>
</dbReference>
<proteinExistence type="predicted"/>
<dbReference type="InterPro" id="IPR024083">
    <property type="entry name" value="Fumarase/histidase_N"/>
</dbReference>
<protein>
    <submittedName>
        <fullName evidence="1">Aromatic amino acid lyase</fullName>
    </submittedName>
</protein>
<dbReference type="Proteomes" id="UP000708298">
    <property type="component" value="Unassembled WGS sequence"/>
</dbReference>
<comment type="caution">
    <text evidence="1">The sequence shown here is derived from an EMBL/GenBank/DDBJ whole genome shotgun (WGS) entry which is preliminary data.</text>
</comment>
<sequence>MTRPLPAVPLGRSPLTVADVAAVAHGAPVTIDAAALTGMRALNALVRQAVESGQPIYGLTTGVGDLYTVALKPEELAAAQMNLLRSHASGVGAAMDVPAVRATMLVLMAAFLKAASGVSPGLVETMAAMLNRGVTPWSPSGGSVGYLIATAHIGLAIFGESQAYYEGVLLPAADALSRAGISAIAPGAREGHALISNTCEITALGALALARVQALLPLADLAGAMSTEAMRGNLRGYDARLHQLRPHPGQTETAAHLRALLAESAIIAAHRDHRLQDPLSLRCIPQVHGAVRDALAHAIRVVEIELDSVTDNPVFFIEDGALAALSGGGNGHGMPTALALDHLSTAIAALSSISQARSDRLTNQHLSGLPAFLGDGSGAHSGFMIPPYVAAALSADNRMLAAPASVHSLSTCAGQEDHISMGVAAARKARQAAENLADILSIELLCAADGLEFHAPRAPGRGTGAGHAVIRTAIARRTTDRPMQPDLAAMRILMDSGDLAATVAQSLPSYWGA</sequence>
<dbReference type="GO" id="GO:0016841">
    <property type="term" value="F:ammonia-lyase activity"/>
    <property type="evidence" value="ECO:0007669"/>
    <property type="project" value="UniProtKB-ARBA"/>
</dbReference>
<reference evidence="1" key="2">
    <citation type="submission" date="2021-01" db="EMBL/GenBank/DDBJ databases">
        <authorList>
            <person name="Mieszkin S."/>
            <person name="Pouder E."/>
            <person name="Alain K."/>
        </authorList>
    </citation>
    <scope>NUCLEOTIDE SEQUENCE</scope>
    <source>
        <strain evidence="1">HW T2.11</strain>
    </source>
</reference>
<dbReference type="Gene3D" id="1.20.200.10">
    <property type="entry name" value="Fumarase/aspartase (Central domain)"/>
    <property type="match status" value="1"/>
</dbReference>
<dbReference type="CDD" id="cd00332">
    <property type="entry name" value="PAL-HAL"/>
    <property type="match status" value="1"/>
</dbReference>
<evidence type="ECO:0000313" key="1">
    <source>
        <dbReference type="EMBL" id="MCB8877052.1"/>
    </source>
</evidence>
<dbReference type="RefSeq" id="WP_227322709.1">
    <property type="nucleotide sequence ID" value="NZ_JAESVB010000010.1"/>
</dbReference>
<name>A0A964E0D6_9PROT</name>
<dbReference type="Pfam" id="PF00221">
    <property type="entry name" value="Lyase_aromatic"/>
    <property type="match status" value="1"/>
</dbReference>
<dbReference type="InterPro" id="IPR008948">
    <property type="entry name" value="L-Aspartase-like"/>
</dbReference>
<dbReference type="InterPro" id="IPR001106">
    <property type="entry name" value="Aromatic_Lyase"/>
</dbReference>
<gene>
    <name evidence="1" type="ORF">ASILVAE211_17795</name>
</gene>
<dbReference type="SUPFAM" id="SSF48557">
    <property type="entry name" value="L-aspartase-like"/>
    <property type="match status" value="1"/>
</dbReference>
<organism evidence="1 2">
    <name type="scientific">Acidisoma silvae</name>
    <dbReference type="NCBI Taxonomy" id="2802396"/>
    <lineage>
        <taxon>Bacteria</taxon>
        <taxon>Pseudomonadati</taxon>
        <taxon>Pseudomonadota</taxon>
        <taxon>Alphaproteobacteria</taxon>
        <taxon>Acetobacterales</taxon>
        <taxon>Acidocellaceae</taxon>
        <taxon>Acidisoma</taxon>
    </lineage>
</organism>
<keyword evidence="1" id="KW-0456">Lyase</keyword>
<dbReference type="Gene3D" id="1.10.275.10">
    <property type="entry name" value="Fumarase/aspartase (N-terminal domain)"/>
    <property type="match status" value="1"/>
</dbReference>
<keyword evidence="2" id="KW-1185">Reference proteome</keyword>
<dbReference type="EMBL" id="JAESVB010000010">
    <property type="protein sequence ID" value="MCB8877052.1"/>
    <property type="molecule type" value="Genomic_DNA"/>
</dbReference>
<evidence type="ECO:0000313" key="2">
    <source>
        <dbReference type="Proteomes" id="UP000708298"/>
    </source>
</evidence>
<accession>A0A964E0D6</accession>